<dbReference type="CDD" id="cd03801">
    <property type="entry name" value="GT4_PimA-like"/>
    <property type="match status" value="1"/>
</dbReference>
<dbReference type="Gene3D" id="3.40.50.2000">
    <property type="entry name" value="Glycogen Phosphorylase B"/>
    <property type="match status" value="2"/>
</dbReference>
<evidence type="ECO:0000313" key="4">
    <source>
        <dbReference type="Proteomes" id="UP000198925"/>
    </source>
</evidence>
<evidence type="ECO:0000259" key="2">
    <source>
        <dbReference type="Pfam" id="PF13439"/>
    </source>
</evidence>
<dbReference type="Proteomes" id="UP000198925">
    <property type="component" value="Unassembled WGS sequence"/>
</dbReference>
<dbReference type="SUPFAM" id="SSF53448">
    <property type="entry name" value="Nucleotide-diphospho-sugar transferases"/>
    <property type="match status" value="1"/>
</dbReference>
<dbReference type="Pfam" id="PF13439">
    <property type="entry name" value="Glyco_transf_4"/>
    <property type="match status" value="1"/>
</dbReference>
<protein>
    <submittedName>
        <fullName evidence="3">Uncharacterized protein</fullName>
    </submittedName>
</protein>
<dbReference type="CDD" id="cd00761">
    <property type="entry name" value="Glyco_tranf_GTA_type"/>
    <property type="match status" value="1"/>
</dbReference>
<gene>
    <name evidence="3" type="ORF">SAMN04487779_1003248</name>
</gene>
<dbReference type="AlphaFoldDB" id="A0A1G6QZU9"/>
<keyword evidence="4" id="KW-1185">Reference proteome</keyword>
<accession>A0A1G6QZU9</accession>
<proteinExistence type="predicted"/>
<dbReference type="EMBL" id="FMZX01000003">
    <property type="protein sequence ID" value="SDC97723.1"/>
    <property type="molecule type" value="Genomic_DNA"/>
</dbReference>
<sequence length="735" mass="79986">MDRPAISIVINTCNRATHLRNALHGLRGLRYPRFEVVVVNGPSTDGTEAVLAEWGPRLTLRQCPEPNLAISRNIGIAAAAGDIVAFIDDDGVPHPDWLEHLALHYRDPAVGAVGGFTVDNTGTRWQARKTICDRFGNAHAVSEFFDERPLNRPGSPYYPSLLGTNCSVRMAALREVGGFDHSFAYLLDETDLCLRLVDAGWHVLYEPRALVFHQFAPSGIRNAARIARTLYPSAVSKAYFVHRHGAAQDPGRVAGEIERYRADLLSSNAWFEEHREIGIEHRLSLDHDLALGLHDGQERARRHGHRDRADLEAEASPPAFRPFATADGLRICMVSQGFPPENDAGIARWTAMVAQELVRRGHLVHVITRAAGEESVTQREGLWLHALRPEPEGAEPLMLEYGLPPNIAAWNARVQREVEALKNFGLEVLSFPIWDLEGLACLHDPALGVAMSLHTSYALARPFKPEWEARPLYDHFMVRKMIAAEARALATAPLLLANSRAVIADLEAAYGITLPESRLVLAPHGTEDLLAGAPPAVQEPACRMLFVGRFEPRKGFDLAAEAALAVLDALPEADFTFVGGILDDAAAEALPAGQAERMRQHPRIRFAGVMDRPALEAAYRACDVVVVPSRYESFGLVAIEAMAAGKPVVALAVGGLAEVVTHGVDGLLVPDGPRAAAHLAAALCDIGGDPALRSRLAAGARESFTKHYTVAAMVDRLEPAYRQLAASARARREAA</sequence>
<reference evidence="3 4" key="1">
    <citation type="submission" date="2016-10" db="EMBL/GenBank/DDBJ databases">
        <authorList>
            <person name="de Groot N.N."/>
        </authorList>
    </citation>
    <scope>NUCLEOTIDE SEQUENCE [LARGE SCALE GENOMIC DNA]</scope>
    <source>
        <strain evidence="3 4">CPCC 100156</strain>
    </source>
</reference>
<dbReference type="Pfam" id="PF13692">
    <property type="entry name" value="Glyco_trans_1_4"/>
    <property type="match status" value="1"/>
</dbReference>
<feature type="domain" description="Glycosyltransferase 2-like" evidence="1">
    <location>
        <begin position="7"/>
        <end position="141"/>
    </location>
</feature>
<evidence type="ECO:0000313" key="3">
    <source>
        <dbReference type="EMBL" id="SDC97723.1"/>
    </source>
</evidence>
<dbReference type="Pfam" id="PF00535">
    <property type="entry name" value="Glycos_transf_2"/>
    <property type="match status" value="1"/>
</dbReference>
<dbReference type="GO" id="GO:0016757">
    <property type="term" value="F:glycosyltransferase activity"/>
    <property type="evidence" value="ECO:0007669"/>
    <property type="project" value="UniProtKB-ARBA"/>
</dbReference>
<organism evidence="3 4">
    <name type="scientific">Belnapia rosea</name>
    <dbReference type="NCBI Taxonomy" id="938405"/>
    <lineage>
        <taxon>Bacteria</taxon>
        <taxon>Pseudomonadati</taxon>
        <taxon>Pseudomonadota</taxon>
        <taxon>Alphaproteobacteria</taxon>
        <taxon>Acetobacterales</taxon>
        <taxon>Roseomonadaceae</taxon>
        <taxon>Belnapia</taxon>
    </lineage>
</organism>
<dbReference type="InterPro" id="IPR029044">
    <property type="entry name" value="Nucleotide-diphossugar_trans"/>
</dbReference>
<dbReference type="PANTHER" id="PTHR45947">
    <property type="entry name" value="SULFOQUINOVOSYL TRANSFERASE SQD2"/>
    <property type="match status" value="1"/>
</dbReference>
<evidence type="ECO:0000259" key="1">
    <source>
        <dbReference type="Pfam" id="PF00535"/>
    </source>
</evidence>
<name>A0A1G6QZU9_9PROT</name>
<feature type="domain" description="Glycosyltransferase subfamily 4-like N-terminal" evidence="2">
    <location>
        <begin position="345"/>
        <end position="525"/>
    </location>
</feature>
<dbReference type="RefSeq" id="WP_176849479.1">
    <property type="nucleotide sequence ID" value="NZ_FMZX01000003.1"/>
</dbReference>
<dbReference type="InterPro" id="IPR001173">
    <property type="entry name" value="Glyco_trans_2-like"/>
</dbReference>
<dbReference type="SUPFAM" id="SSF53756">
    <property type="entry name" value="UDP-Glycosyltransferase/glycogen phosphorylase"/>
    <property type="match status" value="1"/>
</dbReference>
<dbReference type="InterPro" id="IPR028098">
    <property type="entry name" value="Glyco_trans_4-like_N"/>
</dbReference>
<dbReference type="Gene3D" id="3.90.550.10">
    <property type="entry name" value="Spore Coat Polysaccharide Biosynthesis Protein SpsA, Chain A"/>
    <property type="match status" value="1"/>
</dbReference>
<dbReference type="PANTHER" id="PTHR45947:SF13">
    <property type="entry name" value="TRANSFERASE"/>
    <property type="match status" value="1"/>
</dbReference>
<dbReference type="STRING" id="938405.SAMN02927895_04675"/>
<dbReference type="InterPro" id="IPR050194">
    <property type="entry name" value="Glycosyltransferase_grp1"/>
</dbReference>